<dbReference type="AlphaFoldDB" id="A0A2C9KT30"/>
<dbReference type="VEuPathDB" id="VectorBase:BGLB023226"/>
<feature type="domain" description="C-type lectin" evidence="2">
    <location>
        <begin position="175"/>
        <end position="299"/>
    </location>
</feature>
<gene>
    <name evidence="3" type="primary">106059283</name>
</gene>
<dbReference type="InterPro" id="IPR016187">
    <property type="entry name" value="CTDL_fold"/>
</dbReference>
<dbReference type="Proteomes" id="UP000076420">
    <property type="component" value="Unassembled WGS sequence"/>
</dbReference>
<name>A0A2C9KT30_BIOGL</name>
<dbReference type="PROSITE" id="PS50041">
    <property type="entry name" value="C_TYPE_LECTIN_2"/>
    <property type="match status" value="1"/>
</dbReference>
<feature type="coiled-coil region" evidence="1">
    <location>
        <begin position="89"/>
        <end position="158"/>
    </location>
</feature>
<dbReference type="EnsemblMetazoa" id="BGLB023226-RA">
    <property type="protein sequence ID" value="BGLB023226-PA"/>
    <property type="gene ID" value="BGLB023226"/>
</dbReference>
<dbReference type="Gene3D" id="3.10.100.10">
    <property type="entry name" value="Mannose-Binding Protein A, subunit A"/>
    <property type="match status" value="1"/>
</dbReference>
<dbReference type="InterPro" id="IPR001304">
    <property type="entry name" value="C-type_lectin-like"/>
</dbReference>
<organism evidence="3 4">
    <name type="scientific">Biomphalaria glabrata</name>
    <name type="common">Bloodfluke planorb</name>
    <name type="synonym">Freshwater snail</name>
    <dbReference type="NCBI Taxonomy" id="6526"/>
    <lineage>
        <taxon>Eukaryota</taxon>
        <taxon>Metazoa</taxon>
        <taxon>Spiralia</taxon>
        <taxon>Lophotrochozoa</taxon>
        <taxon>Mollusca</taxon>
        <taxon>Gastropoda</taxon>
        <taxon>Heterobranchia</taxon>
        <taxon>Euthyneura</taxon>
        <taxon>Panpulmonata</taxon>
        <taxon>Hygrophila</taxon>
        <taxon>Lymnaeoidea</taxon>
        <taxon>Planorbidae</taxon>
        <taxon>Biomphalaria</taxon>
    </lineage>
</organism>
<reference evidence="3" key="1">
    <citation type="submission" date="2020-05" db="UniProtKB">
        <authorList>
            <consortium name="EnsemblMetazoa"/>
        </authorList>
    </citation>
    <scope>IDENTIFICATION</scope>
    <source>
        <strain evidence="3">BB02</strain>
    </source>
</reference>
<evidence type="ECO:0000256" key="1">
    <source>
        <dbReference type="SAM" id="Coils"/>
    </source>
</evidence>
<dbReference type="Pfam" id="PF00059">
    <property type="entry name" value="Lectin_C"/>
    <property type="match status" value="1"/>
</dbReference>
<dbReference type="KEGG" id="bgt:106059283"/>
<evidence type="ECO:0000259" key="2">
    <source>
        <dbReference type="PROSITE" id="PS50041"/>
    </source>
</evidence>
<sequence>MSDIKEKTDNQERIFKLFVSVVEQDINNANLTLQDNLTKLSKELDLLKIDFTDYVKTLEINNLNSFYKQVHNDILSINQTLQNSTDSLKVKYEKEIDNHKKMFENAKKEIDDISSYKTTIQSQIDKLVQQNNQLSNENTNLKQLYTHLEGEIRHMKEKDNKMRRVHAIFNVSNSLYGRRYYLTKDTLFYNVTVAQAICLEYGGYLAEMDDVDEFIFVQDFLSSNDYCGWSTAIMIGGTDEDHEGRWVHISSKTPVVKEFWGYWQPGGGREENCQAFKACYYLHDYSCYLTSASRKFLCEVPE</sequence>
<dbReference type="SMART" id="SM00034">
    <property type="entry name" value="CLECT"/>
    <property type="match status" value="1"/>
</dbReference>
<dbReference type="VEuPathDB" id="VectorBase:BGLAX_048154"/>
<evidence type="ECO:0000313" key="3">
    <source>
        <dbReference type="EnsemblMetazoa" id="BGLB023226-PA"/>
    </source>
</evidence>
<proteinExistence type="predicted"/>
<dbReference type="OrthoDB" id="8950604at2759"/>
<protein>
    <recommendedName>
        <fullName evidence="2">C-type lectin domain-containing protein</fullName>
    </recommendedName>
</protein>
<dbReference type="CDD" id="cd00037">
    <property type="entry name" value="CLECT"/>
    <property type="match status" value="1"/>
</dbReference>
<evidence type="ECO:0000313" key="4">
    <source>
        <dbReference type="Proteomes" id="UP000076420"/>
    </source>
</evidence>
<dbReference type="SUPFAM" id="SSF56436">
    <property type="entry name" value="C-type lectin-like"/>
    <property type="match status" value="1"/>
</dbReference>
<dbReference type="InterPro" id="IPR016186">
    <property type="entry name" value="C-type_lectin-like/link_sf"/>
</dbReference>
<dbReference type="RefSeq" id="XP_013072310.2">
    <property type="nucleotide sequence ID" value="XM_013216856.2"/>
</dbReference>
<keyword evidence="1" id="KW-0175">Coiled coil</keyword>
<accession>A0A2C9KT30</accession>